<evidence type="ECO:0000256" key="3">
    <source>
        <dbReference type="ARBA" id="ARBA00012643"/>
    </source>
</evidence>
<evidence type="ECO:0000313" key="6">
    <source>
        <dbReference type="EMBL" id="AKM12191.1"/>
    </source>
</evidence>
<organism evidence="6 7">
    <name type="scientific">Croceicoccus naphthovorans</name>
    <dbReference type="NCBI Taxonomy" id="1348774"/>
    <lineage>
        <taxon>Bacteria</taxon>
        <taxon>Pseudomonadati</taxon>
        <taxon>Pseudomonadota</taxon>
        <taxon>Alphaproteobacteria</taxon>
        <taxon>Sphingomonadales</taxon>
        <taxon>Erythrobacteraceae</taxon>
        <taxon>Croceicoccus</taxon>
    </lineage>
</organism>
<evidence type="ECO:0000256" key="1">
    <source>
        <dbReference type="ARBA" id="ARBA00000815"/>
    </source>
</evidence>
<dbReference type="RefSeq" id="WP_007016033.1">
    <property type="nucleotide sequence ID" value="NZ_CP011772.1"/>
</dbReference>
<dbReference type="InterPro" id="IPR036523">
    <property type="entry name" value="SurE-like_sf"/>
</dbReference>
<dbReference type="EC" id="3.1.3.5" evidence="3"/>
<dbReference type="OrthoDB" id="9780815at2"/>
<sequence>MWRAFVASLALTVFAQGSMAQARNIVITNDDGLSNNVVALYKALKAEGHDVVVSVPCTNQSGMGTALKIGRPVVPLEAACRADAAQPGDPGTGAMTRQDLVAGDFFYVDGTPTMAMLYGVDVVAAKRWGKAPDLVLSGPNEGQNVGAIILSSGTVSAAQGAAVRGIPAIALSAGGRTVDDKAFSNPDSARVAQLSAELVGRLDKLAGEASLLPSGMALNVNFPDKLEGAKWRSARIGTYNAYELRFVDDMAASSSPEMVAMAKEHGMEIPHLPGLSAQRDTGTPTAMQADDESVVYKTAISVSPMQAGYEPVAFEGWGRWLVGALNSDE</sequence>
<keyword evidence="7" id="KW-1185">Reference proteome</keyword>
<reference evidence="6 7" key="1">
    <citation type="submission" date="2015-06" db="EMBL/GenBank/DDBJ databases">
        <authorList>
            <person name="Zeng Y."/>
            <person name="Huang Y."/>
        </authorList>
    </citation>
    <scope>NUCLEOTIDE SEQUENCE [LARGE SCALE GENOMIC DNA]</scope>
    <source>
        <strain evidence="6 7">PQ-2</strain>
        <plasmid evidence="7">Plasmid p2</plasmid>
    </source>
</reference>
<evidence type="ECO:0000313" key="7">
    <source>
        <dbReference type="Proteomes" id="UP000035287"/>
    </source>
</evidence>
<evidence type="ECO:0000256" key="4">
    <source>
        <dbReference type="ARBA" id="ARBA00022723"/>
    </source>
</evidence>
<dbReference type="AlphaFoldDB" id="A0A0G3XNK8"/>
<protein>
    <recommendedName>
        <fullName evidence="3">5'-nucleotidase</fullName>
        <ecNumber evidence="3">3.1.3.5</ecNumber>
    </recommendedName>
</protein>
<name>A0A0G3XNK8_9SPHN</name>
<comment type="catalytic activity">
    <reaction evidence="1">
        <text>a ribonucleoside 5'-phosphate + H2O = a ribonucleoside + phosphate</text>
        <dbReference type="Rhea" id="RHEA:12484"/>
        <dbReference type="ChEBI" id="CHEBI:15377"/>
        <dbReference type="ChEBI" id="CHEBI:18254"/>
        <dbReference type="ChEBI" id="CHEBI:43474"/>
        <dbReference type="ChEBI" id="CHEBI:58043"/>
        <dbReference type="EC" id="3.1.3.5"/>
    </reaction>
</comment>
<dbReference type="Proteomes" id="UP000035287">
    <property type="component" value="Plasmid p2"/>
</dbReference>
<dbReference type="GO" id="GO:0008253">
    <property type="term" value="F:5'-nucleotidase activity"/>
    <property type="evidence" value="ECO:0007669"/>
    <property type="project" value="UniProtKB-EC"/>
</dbReference>
<keyword evidence="4" id="KW-0479">Metal-binding</keyword>
<dbReference type="PANTHER" id="PTHR30457:SF0">
    <property type="entry name" value="PHOSPHATASE, PUTATIVE (AFU_ORTHOLOGUE AFUA_4G01070)-RELATED"/>
    <property type="match status" value="1"/>
</dbReference>
<dbReference type="Gene3D" id="3.40.1210.10">
    <property type="entry name" value="Survival protein SurE-like phosphatase/nucleotidase"/>
    <property type="match status" value="1"/>
</dbReference>
<keyword evidence="5" id="KW-0378">Hydrolase</keyword>
<evidence type="ECO:0000256" key="2">
    <source>
        <dbReference type="ARBA" id="ARBA00011062"/>
    </source>
</evidence>
<dbReference type="EMBL" id="CP011772">
    <property type="protein sequence ID" value="AKM12191.1"/>
    <property type="molecule type" value="Genomic_DNA"/>
</dbReference>
<dbReference type="PATRIC" id="fig|1348774.3.peg.3970"/>
<gene>
    <name evidence="6" type="ORF">AB433_18820</name>
</gene>
<geneLocation type="plasmid" evidence="6 7">
    <name>p2</name>
</geneLocation>
<dbReference type="InterPro" id="IPR030048">
    <property type="entry name" value="SurE"/>
</dbReference>
<accession>A0A0G3XNK8</accession>
<evidence type="ECO:0000256" key="5">
    <source>
        <dbReference type="ARBA" id="ARBA00022801"/>
    </source>
</evidence>
<proteinExistence type="inferred from homology"/>
<dbReference type="Pfam" id="PF01975">
    <property type="entry name" value="SurE"/>
    <property type="match status" value="1"/>
</dbReference>
<dbReference type="KEGG" id="cna:AB433_18820"/>
<keyword evidence="6" id="KW-0614">Plasmid</keyword>
<dbReference type="InterPro" id="IPR002828">
    <property type="entry name" value="SurE-like_Pase/nucleotidase"/>
</dbReference>
<comment type="similarity">
    <text evidence="2">Belongs to the SurE nucleotidase family.</text>
</comment>
<dbReference type="GO" id="GO:0046872">
    <property type="term" value="F:metal ion binding"/>
    <property type="evidence" value="ECO:0007669"/>
    <property type="project" value="UniProtKB-KW"/>
</dbReference>
<dbReference type="PANTHER" id="PTHR30457">
    <property type="entry name" value="5'-NUCLEOTIDASE SURE"/>
    <property type="match status" value="1"/>
</dbReference>
<dbReference type="SUPFAM" id="SSF64167">
    <property type="entry name" value="SurE-like"/>
    <property type="match status" value="1"/>
</dbReference>